<evidence type="ECO:0000313" key="2">
    <source>
        <dbReference type="Proteomes" id="UP000002770"/>
    </source>
</evidence>
<name>G9EM32_9GAMM</name>
<keyword evidence="2" id="KW-1185">Reference proteome</keyword>
<dbReference type="InParanoid" id="G9EM32"/>
<dbReference type="Proteomes" id="UP000002770">
    <property type="component" value="Unassembled WGS sequence"/>
</dbReference>
<reference evidence="1 2" key="1">
    <citation type="journal article" date="2011" name="BMC Genomics">
        <title>Insight into cross-talk between intra-amoebal pathogens.</title>
        <authorList>
            <person name="Gimenez G."/>
            <person name="Bertelli C."/>
            <person name="Moliner C."/>
            <person name="Robert C."/>
            <person name="Raoult D."/>
            <person name="Fournier P.E."/>
            <person name="Greub G."/>
        </authorList>
    </citation>
    <scope>NUCLEOTIDE SEQUENCE [LARGE SCALE GENOMIC DNA]</scope>
    <source>
        <strain evidence="1 2">LLAP12</strain>
    </source>
</reference>
<protein>
    <submittedName>
        <fullName evidence="1">Uncharacterized protein</fullName>
    </submittedName>
</protein>
<accession>G9EM32</accession>
<organism evidence="1 2">
    <name type="scientific">Legionella drancourtii LLAP12</name>
    <dbReference type="NCBI Taxonomy" id="658187"/>
    <lineage>
        <taxon>Bacteria</taxon>
        <taxon>Pseudomonadati</taxon>
        <taxon>Pseudomonadota</taxon>
        <taxon>Gammaproteobacteria</taxon>
        <taxon>Legionellales</taxon>
        <taxon>Legionellaceae</taxon>
        <taxon>Legionella</taxon>
    </lineage>
</organism>
<dbReference type="HOGENOM" id="CLU_3044831_0_0_6"/>
<evidence type="ECO:0000313" key="1">
    <source>
        <dbReference type="EMBL" id="EHL31632.1"/>
    </source>
</evidence>
<sequence length="54" mass="6168">MLKQLLPKIKVLSQKIRVKVNIVAIKNTGGNNMIQFQMRSFQKGYDFNADSVVD</sequence>
<dbReference type="STRING" id="658187.LDG_6294"/>
<dbReference type="EMBL" id="JH413811">
    <property type="protein sequence ID" value="EHL31632.1"/>
    <property type="molecule type" value="Genomic_DNA"/>
</dbReference>
<dbReference type="AlphaFoldDB" id="G9EM32"/>
<gene>
    <name evidence="1" type="ORF">LDG_6294</name>
</gene>
<proteinExistence type="predicted"/>